<evidence type="ECO:0000256" key="7">
    <source>
        <dbReference type="ARBA" id="ARBA00022997"/>
    </source>
</evidence>
<comment type="similarity">
    <text evidence="2">Belongs to the peptidase S51 family.</text>
</comment>
<keyword evidence="6" id="KW-0720">Serine protease</keyword>
<dbReference type="Pfam" id="PF03575">
    <property type="entry name" value="Peptidase_S51"/>
    <property type="match status" value="1"/>
</dbReference>
<evidence type="ECO:0000256" key="1">
    <source>
        <dbReference type="ARBA" id="ARBA00004496"/>
    </source>
</evidence>
<dbReference type="GO" id="GO:0005737">
    <property type="term" value="C:cytoplasm"/>
    <property type="evidence" value="ECO:0007669"/>
    <property type="project" value="UniProtKB-SubCell"/>
</dbReference>
<keyword evidence="5 11" id="KW-0378">Hydrolase</keyword>
<evidence type="ECO:0000256" key="6">
    <source>
        <dbReference type="ARBA" id="ARBA00022825"/>
    </source>
</evidence>
<evidence type="ECO:0000256" key="9">
    <source>
        <dbReference type="ARBA" id="ARBA00066675"/>
    </source>
</evidence>
<evidence type="ECO:0000256" key="3">
    <source>
        <dbReference type="ARBA" id="ARBA00022490"/>
    </source>
</evidence>
<evidence type="ECO:0000313" key="12">
    <source>
        <dbReference type="Proteomes" id="UP000315439"/>
    </source>
</evidence>
<keyword evidence="12" id="KW-1185">Reference proteome</keyword>
<evidence type="ECO:0000256" key="10">
    <source>
        <dbReference type="ARBA" id="ARBA00075877"/>
    </source>
</evidence>
<dbReference type="GO" id="GO:0016805">
    <property type="term" value="F:dipeptidase activity"/>
    <property type="evidence" value="ECO:0007669"/>
    <property type="project" value="UniProtKB-KW"/>
</dbReference>
<dbReference type="GO" id="GO:0006508">
    <property type="term" value="P:proteolysis"/>
    <property type="evidence" value="ECO:0007669"/>
    <property type="project" value="UniProtKB-KW"/>
</dbReference>
<dbReference type="GO" id="GO:0008236">
    <property type="term" value="F:serine-type peptidase activity"/>
    <property type="evidence" value="ECO:0007669"/>
    <property type="project" value="UniProtKB-KW"/>
</dbReference>
<dbReference type="Proteomes" id="UP000315439">
    <property type="component" value="Unassembled WGS sequence"/>
</dbReference>
<dbReference type="OrthoDB" id="3373764at2"/>
<comment type="subcellular location">
    <subcellularLocation>
        <location evidence="1">Cytoplasm</location>
    </subcellularLocation>
</comment>
<dbReference type="SUPFAM" id="SSF52317">
    <property type="entry name" value="Class I glutamine amidotransferase-like"/>
    <property type="match status" value="1"/>
</dbReference>
<gene>
    <name evidence="11" type="primary">pepE</name>
    <name evidence="11" type="ORF">FLL46_11625</name>
</gene>
<dbReference type="AlphaFoldDB" id="A0A545UDH7"/>
<dbReference type="InterPro" id="IPR029062">
    <property type="entry name" value="Class_I_gatase-like"/>
</dbReference>
<organism evidence="11 12">
    <name type="scientific">Aliikangiella coralliicola</name>
    <dbReference type="NCBI Taxonomy" id="2592383"/>
    <lineage>
        <taxon>Bacteria</taxon>
        <taxon>Pseudomonadati</taxon>
        <taxon>Pseudomonadota</taxon>
        <taxon>Gammaproteobacteria</taxon>
        <taxon>Oceanospirillales</taxon>
        <taxon>Pleioneaceae</taxon>
        <taxon>Aliikangiella</taxon>
    </lineage>
</organism>
<dbReference type="RefSeq" id="WP_142893694.1">
    <property type="nucleotide sequence ID" value="NZ_ML660164.1"/>
</dbReference>
<proteinExistence type="inferred from homology"/>
<dbReference type="NCBIfam" id="NF003642">
    <property type="entry name" value="PRK05282.1"/>
    <property type="match status" value="1"/>
</dbReference>
<dbReference type="EC" id="3.4.13.21" evidence="9"/>
<keyword evidence="4" id="KW-0645">Protease</keyword>
<dbReference type="CDD" id="cd03146">
    <property type="entry name" value="GAT1_Peptidase_E"/>
    <property type="match status" value="1"/>
</dbReference>
<dbReference type="Gene3D" id="3.40.50.880">
    <property type="match status" value="1"/>
</dbReference>
<protein>
    <recommendedName>
        <fullName evidence="9">dipeptidase E</fullName>
        <ecNumber evidence="9">3.4.13.21</ecNumber>
    </recommendedName>
    <alternativeName>
        <fullName evidence="10">Asp-specific dipeptidase</fullName>
    </alternativeName>
</protein>
<name>A0A545UDH7_9GAMM</name>
<evidence type="ECO:0000256" key="8">
    <source>
        <dbReference type="ARBA" id="ARBA00050239"/>
    </source>
</evidence>
<dbReference type="PANTHER" id="PTHR20842:SF0">
    <property type="entry name" value="ALPHA-ASPARTYL DIPEPTIDASE"/>
    <property type="match status" value="1"/>
</dbReference>
<dbReference type="InterPro" id="IPR005320">
    <property type="entry name" value="Peptidase_S51"/>
</dbReference>
<sequence length="236" mass="25598">MNLLLLSSSRAGNTGYLEHALPMIQQHLNQSDVNNKILFIPYAGISVGFDEYEQLVSKAFALSGLELSSIHQHDDAKTAVREANAIVVGGGNTFCLLNSLYENDLISLIGEKVREGTPYIGWSAGSNIAAPTICTTNDMPIVEPPSFKALSLVTYQINPHYLDGNPPGHNGETRQQRISEYLTVNPNQKVIGLPEGTALAVSSNESILVGDKEGFIFSHDEGKQQIAINSNINDFL</sequence>
<evidence type="ECO:0000256" key="4">
    <source>
        <dbReference type="ARBA" id="ARBA00022670"/>
    </source>
</evidence>
<reference evidence="11 12" key="1">
    <citation type="submission" date="2019-07" db="EMBL/GenBank/DDBJ databases">
        <title>Draft genome for Aliikangiella sp. M105.</title>
        <authorList>
            <person name="Wang G."/>
        </authorList>
    </citation>
    <scope>NUCLEOTIDE SEQUENCE [LARGE SCALE GENOMIC DNA]</scope>
    <source>
        <strain evidence="11 12">M105</strain>
    </source>
</reference>
<dbReference type="EMBL" id="VIKS01000007">
    <property type="protein sequence ID" value="TQV87517.1"/>
    <property type="molecule type" value="Genomic_DNA"/>
</dbReference>
<evidence type="ECO:0000256" key="2">
    <source>
        <dbReference type="ARBA" id="ARBA00006534"/>
    </source>
</evidence>
<dbReference type="FunFam" id="3.40.50.880:FF:000007">
    <property type="entry name" value="Peptidase E"/>
    <property type="match status" value="1"/>
</dbReference>
<accession>A0A545UDH7</accession>
<comment type="caution">
    <text evidence="11">The sequence shown here is derived from an EMBL/GenBank/DDBJ whole genome shotgun (WGS) entry which is preliminary data.</text>
</comment>
<keyword evidence="3" id="KW-0963">Cytoplasm</keyword>
<evidence type="ECO:0000313" key="11">
    <source>
        <dbReference type="EMBL" id="TQV87517.1"/>
    </source>
</evidence>
<dbReference type="PANTHER" id="PTHR20842">
    <property type="entry name" value="PROTEASE S51 ALPHA-ASPARTYL DIPEPTIDASE"/>
    <property type="match status" value="1"/>
</dbReference>
<comment type="catalytic activity">
    <reaction evidence="8">
        <text>Dipeptidase E catalyzes the hydrolysis of dipeptides Asp-|-Xaa. It does not act on peptides with N-terminal Glu, Asn or Gln, nor does it cleave isoaspartyl peptides.</text>
        <dbReference type="EC" id="3.4.13.21"/>
    </reaction>
</comment>
<keyword evidence="7 11" id="KW-0224">Dipeptidase</keyword>
<evidence type="ECO:0000256" key="5">
    <source>
        <dbReference type="ARBA" id="ARBA00022801"/>
    </source>
</evidence>